<feature type="domain" description="Tyr recombinase" evidence="6">
    <location>
        <begin position="214"/>
        <end position="393"/>
    </location>
</feature>
<dbReference type="GO" id="GO:0006310">
    <property type="term" value="P:DNA recombination"/>
    <property type="evidence" value="ECO:0007669"/>
    <property type="project" value="UniProtKB-KW"/>
</dbReference>
<dbReference type="InterPro" id="IPR025166">
    <property type="entry name" value="Integrase_DNA_bind_dom"/>
</dbReference>
<dbReference type="CDD" id="cd00801">
    <property type="entry name" value="INT_P4_C"/>
    <property type="match status" value="1"/>
</dbReference>
<dbReference type="Gene3D" id="3.30.160.390">
    <property type="entry name" value="Integrase, DNA-binding domain"/>
    <property type="match status" value="1"/>
</dbReference>
<sequence length="419" mass="46300">MARKIGQLTALAVTRLTKPGLYADGGGLYLRVGPSGAKSWVFRFRVDGKRRDMGLGPVHAVTLAGAREKATSCRTERFDGRDPLAGRQARNLAAKLEASKAMTFCQCAAAYIDAHRLGWKNEKHAAQWASTLETYANPVFGDLPVQAVNTALVMKALEPIWRTKTETASRVRGRIEAVLDWATVRDFRQGDNPARWRGHLDHLLPLRAKVQKVQHHPALPYAEIGTFMTSLRSQEGHAARALEFLILTAGRTGEVIGARWGEISLAEGIWTVPASRMKAGREHRIPLSAPVIKLLRDQQAAAEMVEGRPGGFVFPGGNPGKGLSNMALLKVLERMKRDDLTAHGFRSTFRDWAAEQTHFPRDVAEMALAHSISDKVEAAYRRGDLFEKRRLLMEAWATYCGTVPMRKGEGVSLNHDRAG</sequence>
<proteinExistence type="inferred from homology"/>
<evidence type="ECO:0000256" key="4">
    <source>
        <dbReference type="ARBA" id="ARBA00023172"/>
    </source>
</evidence>
<reference evidence="8 9" key="1">
    <citation type="submission" date="2019-07" db="EMBL/GenBank/DDBJ databases">
        <title>Whole genome shotgun sequence of Skermanella aerolata NBRC 106429.</title>
        <authorList>
            <person name="Hosoyama A."/>
            <person name="Uohara A."/>
            <person name="Ohji S."/>
            <person name="Ichikawa N."/>
        </authorList>
    </citation>
    <scope>NUCLEOTIDE SEQUENCE [LARGE SCALE GENOMIC DNA]</scope>
    <source>
        <strain evidence="8 9">NBRC 106429</strain>
    </source>
</reference>
<keyword evidence="2" id="KW-0229">DNA integration</keyword>
<name>A0A512E203_9PROT</name>
<evidence type="ECO:0000256" key="3">
    <source>
        <dbReference type="ARBA" id="ARBA00023125"/>
    </source>
</evidence>
<dbReference type="Pfam" id="PF00589">
    <property type="entry name" value="Phage_integrase"/>
    <property type="match status" value="1"/>
</dbReference>
<protein>
    <submittedName>
        <fullName evidence="8">Phage integrase</fullName>
    </submittedName>
</protein>
<keyword evidence="4" id="KW-0233">DNA recombination</keyword>
<dbReference type="InterPro" id="IPR050808">
    <property type="entry name" value="Phage_Integrase"/>
</dbReference>
<dbReference type="Gene3D" id="1.10.150.130">
    <property type="match status" value="1"/>
</dbReference>
<keyword evidence="3 5" id="KW-0238">DNA-binding</keyword>
<dbReference type="GO" id="GO:0015074">
    <property type="term" value="P:DNA integration"/>
    <property type="evidence" value="ECO:0007669"/>
    <property type="project" value="UniProtKB-KW"/>
</dbReference>
<dbReference type="AlphaFoldDB" id="A0A512E203"/>
<dbReference type="InterPro" id="IPR011010">
    <property type="entry name" value="DNA_brk_join_enz"/>
</dbReference>
<dbReference type="RefSeq" id="WP_044436472.1">
    <property type="nucleotide sequence ID" value="NZ_BJYZ01000049.1"/>
</dbReference>
<dbReference type="InterPro" id="IPR038488">
    <property type="entry name" value="Integrase_DNA-bd_sf"/>
</dbReference>
<dbReference type="GO" id="GO:0003677">
    <property type="term" value="F:DNA binding"/>
    <property type="evidence" value="ECO:0007669"/>
    <property type="project" value="UniProtKB-UniRule"/>
</dbReference>
<organism evidence="8 9">
    <name type="scientific">Skermanella aerolata</name>
    <dbReference type="NCBI Taxonomy" id="393310"/>
    <lineage>
        <taxon>Bacteria</taxon>
        <taxon>Pseudomonadati</taxon>
        <taxon>Pseudomonadota</taxon>
        <taxon>Alphaproteobacteria</taxon>
        <taxon>Rhodospirillales</taxon>
        <taxon>Azospirillaceae</taxon>
        <taxon>Skermanella</taxon>
    </lineage>
</organism>
<gene>
    <name evidence="8" type="ORF">SAE02_69070</name>
</gene>
<keyword evidence="9" id="KW-1185">Reference proteome</keyword>
<evidence type="ECO:0000256" key="1">
    <source>
        <dbReference type="ARBA" id="ARBA00008857"/>
    </source>
</evidence>
<dbReference type="InterPro" id="IPR010998">
    <property type="entry name" value="Integrase_recombinase_N"/>
</dbReference>
<evidence type="ECO:0000313" key="9">
    <source>
        <dbReference type="Proteomes" id="UP000321523"/>
    </source>
</evidence>
<evidence type="ECO:0000259" key="6">
    <source>
        <dbReference type="PROSITE" id="PS51898"/>
    </source>
</evidence>
<dbReference type="Proteomes" id="UP000321523">
    <property type="component" value="Unassembled WGS sequence"/>
</dbReference>
<evidence type="ECO:0000259" key="7">
    <source>
        <dbReference type="PROSITE" id="PS51900"/>
    </source>
</evidence>
<dbReference type="InterPro" id="IPR044068">
    <property type="entry name" value="CB"/>
</dbReference>
<dbReference type="PANTHER" id="PTHR30629:SF2">
    <property type="entry name" value="PROPHAGE INTEGRASE INTS-RELATED"/>
    <property type="match status" value="1"/>
</dbReference>
<dbReference type="EMBL" id="BJYZ01000049">
    <property type="protein sequence ID" value="GEO42759.1"/>
    <property type="molecule type" value="Genomic_DNA"/>
</dbReference>
<evidence type="ECO:0000313" key="8">
    <source>
        <dbReference type="EMBL" id="GEO42759.1"/>
    </source>
</evidence>
<comment type="similarity">
    <text evidence="1">Belongs to the 'phage' integrase family.</text>
</comment>
<dbReference type="PANTHER" id="PTHR30629">
    <property type="entry name" value="PROPHAGE INTEGRASE"/>
    <property type="match status" value="1"/>
</dbReference>
<dbReference type="Pfam" id="PF22022">
    <property type="entry name" value="Phage_int_M"/>
    <property type="match status" value="1"/>
</dbReference>
<dbReference type="PROSITE" id="PS51898">
    <property type="entry name" value="TYR_RECOMBINASE"/>
    <property type="match status" value="1"/>
</dbReference>
<dbReference type="PROSITE" id="PS51900">
    <property type="entry name" value="CB"/>
    <property type="match status" value="1"/>
</dbReference>
<dbReference type="InterPro" id="IPR013762">
    <property type="entry name" value="Integrase-like_cat_sf"/>
</dbReference>
<accession>A0A512E203</accession>
<dbReference type="Pfam" id="PF13356">
    <property type="entry name" value="Arm-DNA-bind_3"/>
    <property type="match status" value="1"/>
</dbReference>
<comment type="caution">
    <text evidence="8">The sequence shown here is derived from an EMBL/GenBank/DDBJ whole genome shotgun (WGS) entry which is preliminary data.</text>
</comment>
<dbReference type="InterPro" id="IPR002104">
    <property type="entry name" value="Integrase_catalytic"/>
</dbReference>
<dbReference type="SUPFAM" id="SSF56349">
    <property type="entry name" value="DNA breaking-rejoining enzymes"/>
    <property type="match status" value="1"/>
</dbReference>
<feature type="domain" description="Core-binding (CB)" evidence="7">
    <location>
        <begin position="102"/>
        <end position="183"/>
    </location>
</feature>
<dbReference type="InterPro" id="IPR053876">
    <property type="entry name" value="Phage_int_M"/>
</dbReference>
<dbReference type="Gene3D" id="1.10.443.10">
    <property type="entry name" value="Intergrase catalytic core"/>
    <property type="match status" value="1"/>
</dbReference>
<evidence type="ECO:0000256" key="5">
    <source>
        <dbReference type="PROSITE-ProRule" id="PRU01248"/>
    </source>
</evidence>
<evidence type="ECO:0000256" key="2">
    <source>
        <dbReference type="ARBA" id="ARBA00022908"/>
    </source>
</evidence>
<dbReference type="OrthoDB" id="9795573at2"/>